<feature type="compositionally biased region" description="Acidic residues" evidence="1">
    <location>
        <begin position="394"/>
        <end position="406"/>
    </location>
</feature>
<dbReference type="AlphaFoldDB" id="A0AAX4KPC5"/>
<feature type="compositionally biased region" description="Acidic residues" evidence="1">
    <location>
        <begin position="502"/>
        <end position="517"/>
    </location>
</feature>
<feature type="region of interest" description="Disordered" evidence="1">
    <location>
        <begin position="1"/>
        <end position="584"/>
    </location>
</feature>
<feature type="compositionally biased region" description="Polar residues" evidence="1">
    <location>
        <begin position="103"/>
        <end position="112"/>
    </location>
</feature>
<feature type="compositionally biased region" description="Basic residues" evidence="1">
    <location>
        <begin position="450"/>
        <end position="459"/>
    </location>
</feature>
<feature type="compositionally biased region" description="Basic and acidic residues" evidence="1">
    <location>
        <begin position="491"/>
        <end position="501"/>
    </location>
</feature>
<gene>
    <name evidence="2" type="ORF">V865_006478</name>
</gene>
<feature type="compositionally biased region" description="Polar residues" evidence="1">
    <location>
        <begin position="297"/>
        <end position="323"/>
    </location>
</feature>
<dbReference type="KEGG" id="ker:91105279"/>
<feature type="compositionally biased region" description="Basic and acidic residues" evidence="1">
    <location>
        <begin position="329"/>
        <end position="341"/>
    </location>
</feature>
<feature type="compositionally biased region" description="Polar residues" evidence="1">
    <location>
        <begin position="120"/>
        <end position="134"/>
    </location>
</feature>
<name>A0AAX4KPC5_9TREE</name>
<keyword evidence="3" id="KW-1185">Reference proteome</keyword>
<protein>
    <submittedName>
        <fullName evidence="2">Uncharacterized protein</fullName>
    </submittedName>
</protein>
<dbReference type="EMBL" id="CP144090">
    <property type="protein sequence ID" value="WWD08366.1"/>
    <property type="molecule type" value="Genomic_DNA"/>
</dbReference>
<organism evidence="2 3">
    <name type="scientific">Kwoniella europaea PYCC6329</name>
    <dbReference type="NCBI Taxonomy" id="1423913"/>
    <lineage>
        <taxon>Eukaryota</taxon>
        <taxon>Fungi</taxon>
        <taxon>Dikarya</taxon>
        <taxon>Basidiomycota</taxon>
        <taxon>Agaricomycotina</taxon>
        <taxon>Tremellomycetes</taxon>
        <taxon>Tremellales</taxon>
        <taxon>Cryptococcaceae</taxon>
        <taxon>Kwoniella</taxon>
    </lineage>
</organism>
<feature type="compositionally biased region" description="Acidic residues" evidence="1">
    <location>
        <begin position="476"/>
        <end position="490"/>
    </location>
</feature>
<evidence type="ECO:0000313" key="2">
    <source>
        <dbReference type="EMBL" id="WWD08366.1"/>
    </source>
</evidence>
<sequence>MELRPYLPPDRVGSNDVHTGTGVGMGYEYGGLPPVVGTVRPEDVMKAPNPSISDSIHGSSGSGSGKGTSSAYNTSIQSFPSPSVRPPQTINPPTNSRHHSGTIHPTSSGSSNPPIPTSFPHRSSNNNNIASPAWSSPVPPKANVPSHVSSTELSSNRPLFSSTQGSAIPPPITPDAHPRPSVIKTYGKAASSGRTPSPQKNPIVLSSPPVRGGSTSPTKKHKNIVLSDDSDEEEEPIEFRTPLPIPPSKGSTSKSRVEVVLPTSRPSSALANKTHDTRPSSSQESGRHHSPDPLDSLNGSGQSPMKGLNQPSSSAMTNGSSRRASSRVAENKAKELAEKEERRRKRREEKEKKKLEEEVKDNKGKSKSPVKDKSPVKYKDKSLVSEKGSMVEPIEIEESLEMEVEIDNPPQPPAKADVIETKGKKRKSDVVVPIIDQNDQDEDFDPSSSRKGKKAKKGKKEPVKKGKAAQKKVVEPEPEPEPEPEQEQEQEQEKIVETTDKEMEEDLMQEEKGEETEEPPKSPTPPPPPPTKSVSPARPPLRATSSNVSTPSASSINHRPSPGPVTKDGTPSAPGGIRWKAPRNDLTTVLAKFGGAKRSGLTKKLRIAPLHQKIGPPAKALPPVPKKPEKKKSASDDEDDEDEDGEKKVGKGTMEWFMVED</sequence>
<proteinExistence type="predicted"/>
<feature type="compositionally biased region" description="Low complexity" evidence="1">
    <location>
        <begin position="543"/>
        <end position="555"/>
    </location>
</feature>
<evidence type="ECO:0000256" key="1">
    <source>
        <dbReference type="SAM" id="MobiDB-lite"/>
    </source>
</evidence>
<feature type="region of interest" description="Disordered" evidence="1">
    <location>
        <begin position="607"/>
        <end position="661"/>
    </location>
</feature>
<feature type="compositionally biased region" description="Polar residues" evidence="1">
    <location>
        <begin position="71"/>
        <end position="95"/>
    </location>
</feature>
<dbReference type="RefSeq" id="XP_066086333.1">
    <property type="nucleotide sequence ID" value="XM_066230236.1"/>
</dbReference>
<evidence type="ECO:0000313" key="3">
    <source>
        <dbReference type="Proteomes" id="UP001358614"/>
    </source>
</evidence>
<dbReference type="Proteomes" id="UP001358614">
    <property type="component" value="Chromosome 2"/>
</dbReference>
<feature type="compositionally biased region" description="Basic and acidic residues" evidence="1">
    <location>
        <begin position="348"/>
        <end position="384"/>
    </location>
</feature>
<feature type="compositionally biased region" description="Pro residues" evidence="1">
    <location>
        <begin position="521"/>
        <end position="531"/>
    </location>
</feature>
<accession>A0AAX4KPC5</accession>
<dbReference type="GeneID" id="91105279"/>
<feature type="compositionally biased region" description="Polar residues" evidence="1">
    <location>
        <begin position="146"/>
        <end position="166"/>
    </location>
</feature>
<reference evidence="2 3" key="1">
    <citation type="submission" date="2024-01" db="EMBL/GenBank/DDBJ databases">
        <title>Comparative genomics of Cryptococcus and Kwoniella reveals pathogenesis evolution and contrasting modes of karyotype evolution via chromosome fusion or intercentromeric recombination.</title>
        <authorList>
            <person name="Coelho M.A."/>
            <person name="David-Palma M."/>
            <person name="Shea T."/>
            <person name="Bowers K."/>
            <person name="McGinley-Smith S."/>
            <person name="Mohammad A.W."/>
            <person name="Gnirke A."/>
            <person name="Yurkov A.M."/>
            <person name="Nowrousian M."/>
            <person name="Sun S."/>
            <person name="Cuomo C.A."/>
            <person name="Heitman J."/>
        </authorList>
    </citation>
    <scope>NUCLEOTIDE SEQUENCE [LARGE SCALE GENOMIC DNA]</scope>
    <source>
        <strain evidence="2 3">PYCC6329</strain>
    </source>
</reference>